<accession>A0A1F7L091</accession>
<evidence type="ECO:0008006" key="4">
    <source>
        <dbReference type="Google" id="ProtNLM"/>
    </source>
</evidence>
<dbReference type="InterPro" id="IPR029063">
    <property type="entry name" value="SAM-dependent_MTases_sf"/>
</dbReference>
<dbReference type="AlphaFoldDB" id="A0A1F7L091"/>
<evidence type="ECO:0000313" key="3">
    <source>
        <dbReference type="Proteomes" id="UP000177050"/>
    </source>
</evidence>
<dbReference type="Proteomes" id="UP000177050">
    <property type="component" value="Unassembled WGS sequence"/>
</dbReference>
<feature type="transmembrane region" description="Helical" evidence="1">
    <location>
        <begin position="21"/>
        <end position="38"/>
    </location>
</feature>
<keyword evidence="1" id="KW-0472">Membrane</keyword>
<keyword evidence="1" id="KW-1133">Transmembrane helix</keyword>
<proteinExistence type="predicted"/>
<evidence type="ECO:0000313" key="2">
    <source>
        <dbReference type="EMBL" id="OGK73550.1"/>
    </source>
</evidence>
<gene>
    <name evidence="2" type="ORF">A3K52_02030</name>
</gene>
<dbReference type="SUPFAM" id="SSF53335">
    <property type="entry name" value="S-adenosyl-L-methionine-dependent methyltransferases"/>
    <property type="match status" value="1"/>
</dbReference>
<reference evidence="2 3" key="1">
    <citation type="journal article" date="2016" name="Nat. Commun.">
        <title>Thousands of microbial genomes shed light on interconnected biogeochemical processes in an aquifer system.</title>
        <authorList>
            <person name="Anantharaman K."/>
            <person name="Brown C.T."/>
            <person name="Hug L.A."/>
            <person name="Sharon I."/>
            <person name="Castelle C.J."/>
            <person name="Probst A.J."/>
            <person name="Thomas B.C."/>
            <person name="Singh A."/>
            <person name="Wilkins M.J."/>
            <person name="Karaoz U."/>
            <person name="Brodie E.L."/>
            <person name="Williams K.H."/>
            <person name="Hubbard S.S."/>
            <person name="Banfield J.F."/>
        </authorList>
    </citation>
    <scope>NUCLEOTIDE SEQUENCE [LARGE SCALE GENOMIC DNA]</scope>
</reference>
<sequence length="304" mass="36010">MKVFCPLCNSRTEIKNRKDTYIYYFCKFCKVLFLSPFLKNKEISAYYKNSFNYTAGFLNEKIIRTQAKHIINKLLHMNPLGKTVLDIGSGYGFFLDEAKKIGLQIYAIEPSRRLISNSNYKQIMHTFCMTFEQYQKKSKRKKYDFITLIHVVEHLKNPKQTVQSAAKLLNPGGVLYIETPNLDSHLYRVENDNYTFLTPPDHLWIFSRYCLIRFLIKKNYLIKVSTYSYPEHFMGILKAVTGHIQPRRLKMDCQINPPMAKKQCYFNISHIKYLLFDKCIAKLLYRLLNINYFGSILELYIKKK</sequence>
<dbReference type="Gene3D" id="3.40.50.150">
    <property type="entry name" value="Vaccinia Virus protein VP39"/>
    <property type="match status" value="1"/>
</dbReference>
<dbReference type="PANTHER" id="PTHR43861:SF6">
    <property type="entry name" value="METHYLTRANSFERASE TYPE 11"/>
    <property type="match status" value="1"/>
</dbReference>
<dbReference type="Pfam" id="PF13489">
    <property type="entry name" value="Methyltransf_23"/>
    <property type="match status" value="1"/>
</dbReference>
<protein>
    <recommendedName>
        <fullName evidence="4">Methyltransferase</fullName>
    </recommendedName>
</protein>
<evidence type="ECO:0000256" key="1">
    <source>
        <dbReference type="SAM" id="Phobius"/>
    </source>
</evidence>
<dbReference type="EMBL" id="MGBR01000001">
    <property type="protein sequence ID" value="OGK73550.1"/>
    <property type="molecule type" value="Genomic_DNA"/>
</dbReference>
<organism evidence="2 3">
    <name type="scientific">Candidatus Roizmanbacteria bacterium RIFOXYD1_FULL_38_12</name>
    <dbReference type="NCBI Taxonomy" id="1802093"/>
    <lineage>
        <taxon>Bacteria</taxon>
        <taxon>Candidatus Roizmaniibacteriota</taxon>
    </lineage>
</organism>
<keyword evidence="1" id="KW-0812">Transmembrane</keyword>
<comment type="caution">
    <text evidence="2">The sequence shown here is derived from an EMBL/GenBank/DDBJ whole genome shotgun (WGS) entry which is preliminary data.</text>
</comment>
<name>A0A1F7L091_9BACT</name>
<dbReference type="PANTHER" id="PTHR43861">
    <property type="entry name" value="TRANS-ACONITATE 2-METHYLTRANSFERASE-RELATED"/>
    <property type="match status" value="1"/>
</dbReference>
<dbReference type="CDD" id="cd02440">
    <property type="entry name" value="AdoMet_MTases"/>
    <property type="match status" value="1"/>
</dbReference>